<evidence type="ECO:0000313" key="1">
    <source>
        <dbReference type="EMBL" id="VDM83141.1"/>
    </source>
</evidence>
<reference evidence="1 2" key="1">
    <citation type="submission" date="2018-11" db="EMBL/GenBank/DDBJ databases">
        <authorList>
            <consortium name="Pathogen Informatics"/>
        </authorList>
    </citation>
    <scope>NUCLEOTIDE SEQUENCE [LARGE SCALE GENOMIC DNA]</scope>
</reference>
<dbReference type="PANTHER" id="PTHR31063">
    <property type="entry name" value="PROTEIN CBG08668"/>
    <property type="match status" value="1"/>
</dbReference>
<evidence type="ECO:0000313" key="2">
    <source>
        <dbReference type="Proteomes" id="UP000270094"/>
    </source>
</evidence>
<sequence length="184" mass="20617">MSQFDNLPAVPAGVIQRVTIERMAALLREECEHLEADTFEKVEEDDFKSELEDTNGMSQFDNLPAVPAGVKCGTCATINSNDLYELDDCWMCRSCLKQVAINQIRIKCLPIRLTLVVPPGTTSYDVLPSILPLPLFNFYTKLAALELIELSMDEETDLGQCPGCNQAVEINRRNACRPTRNYLL</sequence>
<organism evidence="1 2">
    <name type="scientific">Strongylus vulgaris</name>
    <name type="common">Blood worm</name>
    <dbReference type="NCBI Taxonomy" id="40348"/>
    <lineage>
        <taxon>Eukaryota</taxon>
        <taxon>Metazoa</taxon>
        <taxon>Ecdysozoa</taxon>
        <taxon>Nematoda</taxon>
        <taxon>Chromadorea</taxon>
        <taxon>Rhabditida</taxon>
        <taxon>Rhabditina</taxon>
        <taxon>Rhabditomorpha</taxon>
        <taxon>Strongyloidea</taxon>
        <taxon>Strongylidae</taxon>
        <taxon>Strongylus</taxon>
    </lineage>
</organism>
<dbReference type="OrthoDB" id="5786205at2759"/>
<accession>A0A3P7JC32</accession>
<name>A0A3P7JC32_STRVU</name>
<keyword evidence="2" id="KW-1185">Reference proteome</keyword>
<dbReference type="Proteomes" id="UP000270094">
    <property type="component" value="Unassembled WGS sequence"/>
</dbReference>
<proteinExistence type="predicted"/>
<protein>
    <submittedName>
        <fullName evidence="1">Uncharacterized protein</fullName>
    </submittedName>
</protein>
<dbReference type="PANTHER" id="PTHR31063:SF3">
    <property type="entry name" value="ENHANCER OF POLYCOMB-LIKE PROTEIN"/>
    <property type="match status" value="1"/>
</dbReference>
<dbReference type="AlphaFoldDB" id="A0A3P7JC32"/>
<dbReference type="EMBL" id="UYYB01121314">
    <property type="protein sequence ID" value="VDM83141.1"/>
    <property type="molecule type" value="Genomic_DNA"/>
</dbReference>
<gene>
    <name evidence="1" type="ORF">SVUK_LOCUS18139</name>
</gene>